<evidence type="ECO:0000259" key="2">
    <source>
        <dbReference type="Pfam" id="PF03184"/>
    </source>
</evidence>
<dbReference type="AlphaFoldDB" id="A0AAV4JIG8"/>
<sequence>MFIVKGKTFDTADAMMLILDQHHSHEVYEMIMMAKRENIHTIALPPHTSHWLQPLDKDLSLAAEDLAGEVVSRHSKCHREPNLSSDQHPAGYVSAGPIGTV</sequence>
<comment type="caution">
    <text evidence="3">The sequence shown here is derived from an EMBL/GenBank/DDBJ whole genome shotgun (WGS) entry which is preliminary data.</text>
</comment>
<name>A0AAV4JIG8_9GAST</name>
<dbReference type="InterPro" id="IPR004875">
    <property type="entry name" value="DDE_SF_endonuclease_dom"/>
</dbReference>
<dbReference type="Pfam" id="PF03184">
    <property type="entry name" value="DDE_1"/>
    <property type="match status" value="1"/>
</dbReference>
<proteinExistence type="predicted"/>
<keyword evidence="4" id="KW-1185">Reference proteome</keyword>
<feature type="domain" description="DDE-1" evidence="2">
    <location>
        <begin position="13"/>
        <end position="57"/>
    </location>
</feature>
<feature type="region of interest" description="Disordered" evidence="1">
    <location>
        <begin position="78"/>
        <end position="101"/>
    </location>
</feature>
<dbReference type="Proteomes" id="UP000762676">
    <property type="component" value="Unassembled WGS sequence"/>
</dbReference>
<evidence type="ECO:0000256" key="1">
    <source>
        <dbReference type="SAM" id="MobiDB-lite"/>
    </source>
</evidence>
<gene>
    <name evidence="3" type="ORF">ElyMa_005065800</name>
</gene>
<evidence type="ECO:0000313" key="4">
    <source>
        <dbReference type="Proteomes" id="UP000762676"/>
    </source>
</evidence>
<protein>
    <submittedName>
        <fullName evidence="3">Transposase</fullName>
    </submittedName>
</protein>
<dbReference type="GO" id="GO:0003676">
    <property type="term" value="F:nucleic acid binding"/>
    <property type="evidence" value="ECO:0007669"/>
    <property type="project" value="InterPro"/>
</dbReference>
<organism evidence="3 4">
    <name type="scientific">Elysia marginata</name>
    <dbReference type="NCBI Taxonomy" id="1093978"/>
    <lineage>
        <taxon>Eukaryota</taxon>
        <taxon>Metazoa</taxon>
        <taxon>Spiralia</taxon>
        <taxon>Lophotrochozoa</taxon>
        <taxon>Mollusca</taxon>
        <taxon>Gastropoda</taxon>
        <taxon>Heterobranchia</taxon>
        <taxon>Euthyneura</taxon>
        <taxon>Panpulmonata</taxon>
        <taxon>Sacoglossa</taxon>
        <taxon>Placobranchoidea</taxon>
        <taxon>Plakobranchidae</taxon>
        <taxon>Elysia</taxon>
    </lineage>
</organism>
<evidence type="ECO:0000313" key="3">
    <source>
        <dbReference type="EMBL" id="GFS20802.1"/>
    </source>
</evidence>
<dbReference type="EMBL" id="BMAT01010136">
    <property type="protein sequence ID" value="GFS20802.1"/>
    <property type="molecule type" value="Genomic_DNA"/>
</dbReference>
<reference evidence="3 4" key="1">
    <citation type="journal article" date="2021" name="Elife">
        <title>Chloroplast acquisition without the gene transfer in kleptoplastic sea slugs, Plakobranchus ocellatus.</title>
        <authorList>
            <person name="Maeda T."/>
            <person name="Takahashi S."/>
            <person name="Yoshida T."/>
            <person name="Shimamura S."/>
            <person name="Takaki Y."/>
            <person name="Nagai Y."/>
            <person name="Toyoda A."/>
            <person name="Suzuki Y."/>
            <person name="Arimoto A."/>
            <person name="Ishii H."/>
            <person name="Satoh N."/>
            <person name="Nishiyama T."/>
            <person name="Hasebe M."/>
            <person name="Maruyama T."/>
            <person name="Minagawa J."/>
            <person name="Obokata J."/>
            <person name="Shigenobu S."/>
        </authorList>
    </citation>
    <scope>NUCLEOTIDE SEQUENCE [LARGE SCALE GENOMIC DNA]</scope>
</reference>
<accession>A0AAV4JIG8</accession>